<evidence type="ECO:0000313" key="2">
    <source>
        <dbReference type="Proteomes" id="UP000184206"/>
    </source>
</evidence>
<sequence length="242" mass="27959">MQFSNILKMTVMAFTVIFLSACMYPESQRAGQVPSESQVEMVQQAVDRFREDTEGLLPIRTVSDTREYFEYQIDFERLVPEYLDERPSISYEAGGYYQFVILDAEDDPTVRLADLRITEEIRSLQLRVDGMGEHVEFEETIGPNVYKLDLDFYNLTENPTVTSPYSGGTLNIYYSGGEDFIVDYREEIGRMIEENDLEFETGDDARQVLYEYTPVVPIYSPEITVDENNDPIFMTSVHRSAQ</sequence>
<keyword evidence="2" id="KW-1185">Reference proteome</keyword>
<dbReference type="STRING" id="1123231.SAMN02745189_00395"/>
<reference evidence="1 2" key="1">
    <citation type="submission" date="2016-11" db="EMBL/GenBank/DDBJ databases">
        <authorList>
            <person name="Jaros S."/>
            <person name="Januszkiewicz K."/>
            <person name="Wedrychowicz H."/>
        </authorList>
    </citation>
    <scope>NUCLEOTIDE SEQUENCE [LARGE SCALE GENOMIC DNA]</scope>
    <source>
        <strain evidence="1 2">DSM 16010</strain>
    </source>
</reference>
<name>A0A1M7BAY4_9BACL</name>
<dbReference type="OrthoDB" id="2449131at2"/>
<gene>
    <name evidence="1" type="ORF">SAMN02745189_00395</name>
</gene>
<organism evidence="1 2">
    <name type="scientific">Lacicoccus alkaliphilus DSM 16010</name>
    <dbReference type="NCBI Taxonomy" id="1123231"/>
    <lineage>
        <taxon>Bacteria</taxon>
        <taxon>Bacillati</taxon>
        <taxon>Bacillota</taxon>
        <taxon>Bacilli</taxon>
        <taxon>Bacillales</taxon>
        <taxon>Salinicoccaceae</taxon>
        <taxon>Lacicoccus</taxon>
    </lineage>
</organism>
<dbReference type="EMBL" id="FRCF01000002">
    <property type="protein sequence ID" value="SHL52185.1"/>
    <property type="molecule type" value="Genomic_DNA"/>
</dbReference>
<dbReference type="Proteomes" id="UP000184206">
    <property type="component" value="Unassembled WGS sequence"/>
</dbReference>
<evidence type="ECO:0000313" key="1">
    <source>
        <dbReference type="EMBL" id="SHL52185.1"/>
    </source>
</evidence>
<accession>A0A1M7BAY4</accession>
<protein>
    <submittedName>
        <fullName evidence="1">Uncharacterized protein</fullName>
    </submittedName>
</protein>
<dbReference type="RefSeq" id="WP_072707765.1">
    <property type="nucleotide sequence ID" value="NZ_FRCF01000002.1"/>
</dbReference>
<proteinExistence type="predicted"/>
<dbReference type="AlphaFoldDB" id="A0A1M7BAY4"/>